<dbReference type="PANTHER" id="PTHR46696">
    <property type="entry name" value="P450, PUTATIVE (EUROFUNG)-RELATED"/>
    <property type="match status" value="1"/>
</dbReference>
<organism evidence="8 9">
    <name type="scientific">Actinacidiphila reveromycinica</name>
    <dbReference type="NCBI Taxonomy" id="659352"/>
    <lineage>
        <taxon>Bacteria</taxon>
        <taxon>Bacillati</taxon>
        <taxon>Actinomycetota</taxon>
        <taxon>Actinomycetes</taxon>
        <taxon>Kitasatosporales</taxon>
        <taxon>Streptomycetaceae</taxon>
        <taxon>Actinacidiphila</taxon>
    </lineage>
</organism>
<dbReference type="InterPro" id="IPR001128">
    <property type="entry name" value="Cyt_P450"/>
</dbReference>
<evidence type="ECO:0000256" key="4">
    <source>
        <dbReference type="ARBA" id="ARBA00023002"/>
    </source>
</evidence>
<keyword evidence="2 7" id="KW-0349">Heme</keyword>
<evidence type="ECO:0000256" key="7">
    <source>
        <dbReference type="RuleBase" id="RU000461"/>
    </source>
</evidence>
<dbReference type="CDD" id="cd20625">
    <property type="entry name" value="CYP164-like"/>
    <property type="match status" value="1"/>
</dbReference>
<name>A0A7U3UX25_9ACTN</name>
<dbReference type="RefSeq" id="WP_202236369.1">
    <property type="nucleotide sequence ID" value="NZ_AP018365.1"/>
</dbReference>
<protein>
    <submittedName>
        <fullName evidence="8">Putative cytochrome P450</fullName>
    </submittedName>
</protein>
<reference evidence="8 9" key="4">
    <citation type="journal article" date="2020" name="Sci. Rep.">
        <title>beta-carboline chemical signals induce reveromycin production through a LuxR family regulator in Streptomyces sp. SN-593.</title>
        <authorList>
            <person name="Panthee S."/>
            <person name="Kito N."/>
            <person name="Hayashi T."/>
            <person name="Shimizu T."/>
            <person name="Ishikawa J."/>
            <person name="Hamamoto H."/>
            <person name="Osada H."/>
            <person name="Takahashi S."/>
        </authorList>
    </citation>
    <scope>NUCLEOTIDE SEQUENCE [LARGE SCALE GENOMIC DNA]</scope>
    <source>
        <strain evidence="8 9">SN-593</strain>
    </source>
</reference>
<dbReference type="GO" id="GO:0005506">
    <property type="term" value="F:iron ion binding"/>
    <property type="evidence" value="ECO:0007669"/>
    <property type="project" value="InterPro"/>
</dbReference>
<keyword evidence="9" id="KW-1185">Reference proteome</keyword>
<dbReference type="PRINTS" id="PR00359">
    <property type="entry name" value="BP450"/>
</dbReference>
<accession>A0A7U3UX25</accession>
<evidence type="ECO:0000256" key="5">
    <source>
        <dbReference type="ARBA" id="ARBA00023004"/>
    </source>
</evidence>
<keyword evidence="3 7" id="KW-0479">Metal-binding</keyword>
<dbReference type="FunFam" id="1.10.630.10:FF:000018">
    <property type="entry name" value="Cytochrome P450 monooxygenase"/>
    <property type="match status" value="1"/>
</dbReference>
<proteinExistence type="inferred from homology"/>
<evidence type="ECO:0000256" key="2">
    <source>
        <dbReference type="ARBA" id="ARBA00022617"/>
    </source>
</evidence>
<dbReference type="Pfam" id="PF00067">
    <property type="entry name" value="p450"/>
    <property type="match status" value="1"/>
</dbReference>
<dbReference type="GO" id="GO:0004497">
    <property type="term" value="F:monooxygenase activity"/>
    <property type="evidence" value="ECO:0007669"/>
    <property type="project" value="UniProtKB-KW"/>
</dbReference>
<dbReference type="InterPro" id="IPR036396">
    <property type="entry name" value="Cyt_P450_sf"/>
</dbReference>
<dbReference type="InterPro" id="IPR002397">
    <property type="entry name" value="Cyt_P450_B"/>
</dbReference>
<dbReference type="PANTHER" id="PTHR46696:SF1">
    <property type="entry name" value="CYTOCHROME P450 YJIB-RELATED"/>
    <property type="match status" value="1"/>
</dbReference>
<sequence>MTTARTYPAATAYREILDQANRHDPYPYFAELGTVPIQRLDADNWLVSSHEAISRLLRDPRMSTEDPRIDTADVPLGSDGKPVTGPFLFRDPPHHDTLRRQTMYRFAPRVMAMRPHIETLVTELLDKRLGDAPGRLDVVAELAYPLPIRVICELLGVPPADEPVFHSFATRLTKALDPEEALTRQEIAELTVTRREWRAYLMPMIAQRTERPGPDLISALLTEGDPRTRMTQVELGITLGLLLIAGHETTVNLVANGTLALLRNPEVLTGLRADPESVPAVVEEVLRYDPPVQMTSRQATADITVDGHTIRAGEHVTLLLAAGNRDPRRFADPHAFRPGRPANAHLAFGGGVHYCFGAALARMEAHAALTAVATRLTNPRLLDDPPPYRPNTTLRGPAELLVAYDAVTS</sequence>
<dbReference type="AlphaFoldDB" id="A0A7U3UX25"/>
<evidence type="ECO:0000313" key="8">
    <source>
        <dbReference type="EMBL" id="BBB00346.1"/>
    </source>
</evidence>
<dbReference type="InterPro" id="IPR017972">
    <property type="entry name" value="Cyt_P450_CS"/>
</dbReference>
<keyword evidence="6 7" id="KW-0503">Monooxygenase</keyword>
<reference evidence="8 9" key="3">
    <citation type="journal article" date="2011" name="Nat. Chem. Biol.">
        <title>Reveromycin A biosynthesis uses RevG and RevJ for stereospecific spiroacetal formation.</title>
        <authorList>
            <person name="Takahashi S."/>
            <person name="Toyoda A."/>
            <person name="Sekiyama Y."/>
            <person name="Takagi H."/>
            <person name="Nogawa T."/>
            <person name="Uramoto M."/>
            <person name="Suzuki R."/>
            <person name="Koshino H."/>
            <person name="Kumano T."/>
            <person name="Panthee S."/>
            <person name="Dairi T."/>
            <person name="Ishikawa J."/>
            <person name="Ikeda H."/>
            <person name="Sakaki Y."/>
            <person name="Osada H."/>
        </authorList>
    </citation>
    <scope>NUCLEOTIDE SEQUENCE [LARGE SCALE GENOMIC DNA]</scope>
    <source>
        <strain evidence="8 9">SN-593</strain>
    </source>
</reference>
<dbReference type="Gene3D" id="1.10.630.10">
    <property type="entry name" value="Cytochrome P450"/>
    <property type="match status" value="1"/>
</dbReference>
<dbReference type="GO" id="GO:0016705">
    <property type="term" value="F:oxidoreductase activity, acting on paired donors, with incorporation or reduction of molecular oxygen"/>
    <property type="evidence" value="ECO:0007669"/>
    <property type="project" value="InterPro"/>
</dbReference>
<reference evidence="8 9" key="1">
    <citation type="journal article" date="2010" name="J. Bacteriol.">
        <title>Biochemical characterization of a novel indole prenyltransferase from Streptomyces sp. SN-593.</title>
        <authorList>
            <person name="Takahashi S."/>
            <person name="Takagi H."/>
            <person name="Toyoda A."/>
            <person name="Uramoto M."/>
            <person name="Nogawa T."/>
            <person name="Ueki M."/>
            <person name="Sakaki Y."/>
            <person name="Osada H."/>
        </authorList>
    </citation>
    <scope>NUCLEOTIDE SEQUENCE [LARGE SCALE GENOMIC DNA]</scope>
    <source>
        <strain evidence="8 9">SN-593</strain>
    </source>
</reference>
<evidence type="ECO:0000256" key="6">
    <source>
        <dbReference type="ARBA" id="ARBA00023033"/>
    </source>
</evidence>
<dbReference type="KEGG" id="arev:RVR_7364"/>
<dbReference type="PRINTS" id="PR00385">
    <property type="entry name" value="P450"/>
</dbReference>
<keyword evidence="5 7" id="KW-0408">Iron</keyword>
<dbReference type="EMBL" id="AP018365">
    <property type="protein sequence ID" value="BBB00346.1"/>
    <property type="molecule type" value="Genomic_DNA"/>
</dbReference>
<evidence type="ECO:0000256" key="1">
    <source>
        <dbReference type="ARBA" id="ARBA00010617"/>
    </source>
</evidence>
<dbReference type="SUPFAM" id="SSF48264">
    <property type="entry name" value="Cytochrome P450"/>
    <property type="match status" value="1"/>
</dbReference>
<comment type="similarity">
    <text evidence="1 7">Belongs to the cytochrome P450 family.</text>
</comment>
<reference evidence="8 9" key="2">
    <citation type="journal article" date="2011" name="J. Antibiot.">
        <title>Furaquinocins I and J: novel polyketide isoprenoid hybrid compounds from Streptomyces reveromyceticus SN-593.</title>
        <authorList>
            <person name="Panthee S."/>
            <person name="Takahashi S."/>
            <person name="Takagi H."/>
            <person name="Nogawa T."/>
            <person name="Oowada E."/>
            <person name="Uramoto M."/>
            <person name="Osada H."/>
        </authorList>
    </citation>
    <scope>NUCLEOTIDE SEQUENCE [LARGE SCALE GENOMIC DNA]</scope>
    <source>
        <strain evidence="8 9">SN-593</strain>
    </source>
</reference>
<evidence type="ECO:0000313" key="9">
    <source>
        <dbReference type="Proteomes" id="UP000595703"/>
    </source>
</evidence>
<keyword evidence="4 7" id="KW-0560">Oxidoreductase</keyword>
<gene>
    <name evidence="8" type="ORF">RVR_7364</name>
</gene>
<dbReference type="PROSITE" id="PS00086">
    <property type="entry name" value="CYTOCHROME_P450"/>
    <property type="match status" value="1"/>
</dbReference>
<dbReference type="GO" id="GO:0020037">
    <property type="term" value="F:heme binding"/>
    <property type="evidence" value="ECO:0007669"/>
    <property type="project" value="InterPro"/>
</dbReference>
<dbReference type="Proteomes" id="UP000595703">
    <property type="component" value="Chromosome"/>
</dbReference>
<evidence type="ECO:0000256" key="3">
    <source>
        <dbReference type="ARBA" id="ARBA00022723"/>
    </source>
</evidence>